<name>A0A2P4Z7J0_9HYPO</name>
<evidence type="ECO:0000313" key="1">
    <source>
        <dbReference type="EMBL" id="PON20246.1"/>
    </source>
</evidence>
<organism evidence="1 2">
    <name type="scientific">Trichoderma gamsii</name>
    <dbReference type="NCBI Taxonomy" id="398673"/>
    <lineage>
        <taxon>Eukaryota</taxon>
        <taxon>Fungi</taxon>
        <taxon>Dikarya</taxon>
        <taxon>Ascomycota</taxon>
        <taxon>Pezizomycotina</taxon>
        <taxon>Sordariomycetes</taxon>
        <taxon>Hypocreomycetidae</taxon>
        <taxon>Hypocreales</taxon>
        <taxon>Hypocreaceae</taxon>
        <taxon>Trichoderma</taxon>
    </lineage>
</organism>
<dbReference type="GO" id="GO:0009116">
    <property type="term" value="P:nucleoside metabolic process"/>
    <property type="evidence" value="ECO:0007669"/>
    <property type="project" value="InterPro"/>
</dbReference>
<proteinExistence type="predicted"/>
<dbReference type="EMBL" id="JPDN02000076">
    <property type="protein sequence ID" value="PON20246.1"/>
    <property type="molecule type" value="Genomic_DNA"/>
</dbReference>
<dbReference type="GeneID" id="29990875"/>
<dbReference type="PANTHER" id="PTHR46082">
    <property type="entry name" value="ATP/GTP-BINDING PROTEIN-RELATED"/>
    <property type="match status" value="1"/>
</dbReference>
<reference evidence="1 2" key="1">
    <citation type="journal article" date="2016" name="Genome Announc.">
        <title>Draft Whole-Genome Sequence of Trichoderma gamsii T6085, a Promising Biocontrol Agent of Fusarium Head Blight on Wheat.</title>
        <authorList>
            <person name="Baroncelli R."/>
            <person name="Zapparata A."/>
            <person name="Piaggeschi G."/>
            <person name="Sarrocco S."/>
            <person name="Vannacci G."/>
        </authorList>
    </citation>
    <scope>NUCLEOTIDE SEQUENCE [LARGE SCALE GENOMIC DNA]</scope>
    <source>
        <strain evidence="1 2">T6085</strain>
    </source>
</reference>
<protein>
    <recommendedName>
        <fullName evidence="3">Pfs domain-containing protein</fullName>
    </recommendedName>
</protein>
<comment type="caution">
    <text evidence="1">The sequence shown here is derived from an EMBL/GenBank/DDBJ whole genome shotgun (WGS) entry which is preliminary data.</text>
</comment>
<dbReference type="InterPro" id="IPR053137">
    <property type="entry name" value="NLR-like"/>
</dbReference>
<dbReference type="RefSeq" id="XP_024404352.1">
    <property type="nucleotide sequence ID" value="XM_024550907.1"/>
</dbReference>
<dbReference type="Gene3D" id="3.40.50.1580">
    <property type="entry name" value="Nucleoside phosphorylase domain"/>
    <property type="match status" value="1"/>
</dbReference>
<dbReference type="Proteomes" id="UP000054821">
    <property type="component" value="Unassembled WGS sequence"/>
</dbReference>
<accession>A0A2P4Z7J0</accession>
<evidence type="ECO:0000313" key="2">
    <source>
        <dbReference type="Proteomes" id="UP000054821"/>
    </source>
</evidence>
<dbReference type="PANTHER" id="PTHR46082:SF11">
    <property type="entry name" value="AAA+ ATPASE DOMAIN-CONTAINING PROTEIN-RELATED"/>
    <property type="match status" value="1"/>
</dbReference>
<dbReference type="GO" id="GO:0003824">
    <property type="term" value="F:catalytic activity"/>
    <property type="evidence" value="ECO:0007669"/>
    <property type="project" value="InterPro"/>
</dbReference>
<gene>
    <name evidence="1" type="ORF">TGAM01_v210888</name>
</gene>
<dbReference type="STRING" id="398673.A0A2P4Z7J0"/>
<evidence type="ECO:0008006" key="3">
    <source>
        <dbReference type="Google" id="ProtNLM"/>
    </source>
</evidence>
<sequence length="271" mass="30091">MAEDKIHLYSASSYCISVSRCSVRHRVLSLWTKYQLIPWVSYPQHYTIAWIAPLEIEAIAATHMLDNKHHGRFSLQRGDDYVFVPGDICGHNVIIATLPAGQEYGIGSAAALASQVKKFFPNLWFGLLVGIAAGLPTLHGPSPRDIRLGDVLVALPPDSDGTGLIAYDLGRETTERFQLLRRGYAMPRTEAIVMSAIGTIKRDAPNDLALFLPYYNKMKDQEHANGTFNDPGQDADRYYETDQTGAIKLAERECRKIRSGHEFGMGQLVLG</sequence>
<keyword evidence="2" id="KW-1185">Reference proteome</keyword>
<dbReference type="AlphaFoldDB" id="A0A2P4Z7J0"/>
<dbReference type="SUPFAM" id="SSF53167">
    <property type="entry name" value="Purine and uridine phosphorylases"/>
    <property type="match status" value="1"/>
</dbReference>
<dbReference type="InterPro" id="IPR035994">
    <property type="entry name" value="Nucleoside_phosphorylase_sf"/>
</dbReference>